<comment type="function">
    <text evidence="2">Hydrolase that can remove 'Lys-48'-linked conjugated ubiquitin from proteins.</text>
</comment>
<keyword evidence="2 6" id="KW-0378">Hydrolase</keyword>
<dbReference type="Proteomes" id="UP000694846">
    <property type="component" value="Unplaced"/>
</dbReference>
<dbReference type="GO" id="GO:1990380">
    <property type="term" value="F:K48-linked deubiquitinase activity"/>
    <property type="evidence" value="ECO:0007669"/>
    <property type="project" value="UniProtKB-UniRule"/>
</dbReference>
<sequence length="469" mass="52220">MPLLRDARPGKVAGADRRNNHRGDTGREPTATAIETTAGSGGNDSGGVAWSAKKLGAVAKAVAATVVVDKQTMARAHKDAKNDRVMYARNQQYKYNKEPVTGGQPITVEQAKALRLTVFGACDTPPRGEWLRTGFVFRDPEKELSYGLRARRNGTRGMLSAIQGYILKHLLFTSVNNACMKPSKQQQLDALCKSLTEILWKVGENEKVIVCLPQEKSYVPHSLNYFQDNVTEKLHLFEMTNIEDLEIFLKRYLHLFQDDPGPGSLLLLYSSVLTRGLSKIMSDLMDEKVYLISSAEEGSICIVTLMLTGRATPNLHNGIVNIGDEHHYAIPHYGILARSEVGLLVHYEEASVPVQITQIPGSRLKTPSYPIWITCTKGHYGVLFNTNRELLRNHLAERRFPLTYYSCSGSENYATVDTRSHPNDQNARMKVTDDINSSTTSQLLMVECLIHTKWEGASVQWTGVKNAVN</sequence>
<dbReference type="GeneID" id="112693953"/>
<dbReference type="InterPro" id="IPR025257">
    <property type="entry name" value="MINDY-3/4_CD"/>
</dbReference>
<dbReference type="PANTHER" id="PTHR12473:SF8">
    <property type="entry name" value="UBIQUITIN CARBOXYL-TERMINAL HYDROLASE MINDY-4-RELATED"/>
    <property type="match status" value="1"/>
</dbReference>
<reference evidence="6" key="1">
    <citation type="submission" date="2025-08" db="UniProtKB">
        <authorList>
            <consortium name="RefSeq"/>
        </authorList>
    </citation>
    <scope>IDENTIFICATION</scope>
    <source>
        <tissue evidence="6">Whole body</tissue>
    </source>
</reference>
<dbReference type="RefSeq" id="XP_025425018.1">
    <property type="nucleotide sequence ID" value="XM_025569233.1"/>
</dbReference>
<dbReference type="PANTHER" id="PTHR12473">
    <property type="entry name" value="UBIQUITIN CARBOXYL-TERMINAL HYDROLASE MINDY-4-RELATED"/>
    <property type="match status" value="1"/>
</dbReference>
<evidence type="ECO:0000256" key="3">
    <source>
        <dbReference type="SAM" id="MobiDB-lite"/>
    </source>
</evidence>
<proteinExistence type="inferred from homology"/>
<dbReference type="GO" id="GO:0071108">
    <property type="term" value="P:protein K48-linked deubiquitination"/>
    <property type="evidence" value="ECO:0007669"/>
    <property type="project" value="InterPro"/>
</dbReference>
<dbReference type="InterPro" id="IPR039785">
    <property type="entry name" value="MINY3/4"/>
</dbReference>
<dbReference type="GO" id="GO:0006508">
    <property type="term" value="P:proteolysis"/>
    <property type="evidence" value="ECO:0007669"/>
    <property type="project" value="UniProtKB-KW"/>
</dbReference>
<keyword evidence="5" id="KW-1185">Reference proteome</keyword>
<keyword evidence="2" id="KW-0788">Thiol protease</keyword>
<comment type="similarity">
    <text evidence="1 2">Belongs to the MINDY deubiquitinase family. FAM188 subfamily.</text>
</comment>
<feature type="region of interest" description="Disordered" evidence="3">
    <location>
        <begin position="1"/>
        <end position="46"/>
    </location>
</feature>
<feature type="domain" description="Deubiquitinating enzyme MINDY-3/4 conserved" evidence="4">
    <location>
        <begin position="115"/>
        <end position="463"/>
    </location>
</feature>
<dbReference type="AlphaFoldDB" id="A0A8B8GPL5"/>
<dbReference type="SMART" id="SM01174">
    <property type="entry name" value="DUF4205"/>
    <property type="match status" value="1"/>
</dbReference>
<evidence type="ECO:0000313" key="5">
    <source>
        <dbReference type="Proteomes" id="UP000694846"/>
    </source>
</evidence>
<evidence type="ECO:0000256" key="2">
    <source>
        <dbReference type="RuleBase" id="RU367088"/>
    </source>
</evidence>
<keyword evidence="2" id="KW-0833">Ubl conjugation pathway</keyword>
<feature type="compositionally biased region" description="Basic and acidic residues" evidence="3">
    <location>
        <begin position="1"/>
        <end position="27"/>
    </location>
</feature>
<evidence type="ECO:0000256" key="1">
    <source>
        <dbReference type="ARBA" id="ARBA00011074"/>
    </source>
</evidence>
<organism evidence="5 6">
    <name type="scientific">Sipha flava</name>
    <name type="common">yellow sugarcane aphid</name>
    <dbReference type="NCBI Taxonomy" id="143950"/>
    <lineage>
        <taxon>Eukaryota</taxon>
        <taxon>Metazoa</taxon>
        <taxon>Ecdysozoa</taxon>
        <taxon>Arthropoda</taxon>
        <taxon>Hexapoda</taxon>
        <taxon>Insecta</taxon>
        <taxon>Pterygota</taxon>
        <taxon>Neoptera</taxon>
        <taxon>Paraneoptera</taxon>
        <taxon>Hemiptera</taxon>
        <taxon>Sternorrhyncha</taxon>
        <taxon>Aphidomorpha</taxon>
        <taxon>Aphidoidea</taxon>
        <taxon>Aphididae</taxon>
        <taxon>Sipha</taxon>
    </lineage>
</organism>
<evidence type="ECO:0000259" key="4">
    <source>
        <dbReference type="SMART" id="SM01174"/>
    </source>
</evidence>
<dbReference type="Pfam" id="PF13898">
    <property type="entry name" value="MINDY-3_4_CD"/>
    <property type="match status" value="1"/>
</dbReference>
<accession>A0A8B8GPL5</accession>
<evidence type="ECO:0000313" key="6">
    <source>
        <dbReference type="RefSeq" id="XP_025425018.1"/>
    </source>
</evidence>
<dbReference type="EC" id="3.4.19.12" evidence="2"/>
<name>A0A8B8GPL5_9HEMI</name>
<keyword evidence="2" id="KW-0645">Protease</keyword>
<gene>
    <name evidence="6" type="primary">LOC112693953</name>
</gene>
<comment type="catalytic activity">
    <reaction evidence="2">
        <text>Thiol-dependent hydrolysis of ester, thioester, amide, peptide and isopeptide bonds formed by the C-terminal Gly of ubiquitin (a 76-residue protein attached to proteins as an intracellular targeting signal).</text>
        <dbReference type="EC" id="3.4.19.12"/>
    </reaction>
</comment>
<dbReference type="GO" id="GO:0004843">
    <property type="term" value="F:cysteine-type deubiquitinase activity"/>
    <property type="evidence" value="ECO:0007669"/>
    <property type="project" value="UniProtKB-UniRule"/>
</dbReference>
<dbReference type="OrthoDB" id="10263628at2759"/>
<protein>
    <recommendedName>
        <fullName evidence="2">Ubiquitin carboxyl-terminal hydrolase MINDY</fullName>
        <ecNumber evidence="2">3.4.19.12</ecNumber>
    </recommendedName>
</protein>